<reference evidence="2" key="1">
    <citation type="submission" date="2018-05" db="EMBL/GenBank/DDBJ databases">
        <title>Leptospira yasudae sp. nov. and Leptospira stimsonii sp. nov., two pathogenic species of the genus Leptospira isolated from environmental sources.</title>
        <authorList>
            <person name="Casanovas-Massana A."/>
            <person name="Hamond C."/>
            <person name="Santos L.A."/>
            <person name="Hacker K.P."/>
            <person name="Balassiano I."/>
            <person name="Medeiros M.A."/>
            <person name="Reis M.G."/>
            <person name="Ko A.I."/>
            <person name="Wunder E.A."/>
        </authorList>
    </citation>
    <scope>NUCLEOTIDE SEQUENCE [LARGE SCALE GENOMIC DNA]</scope>
    <source>
        <strain evidence="2">Yale</strain>
    </source>
</reference>
<proteinExistence type="predicted"/>
<dbReference type="AlphaFoldDB" id="A0A396Z8W7"/>
<comment type="caution">
    <text evidence="1">The sequence shown here is derived from an EMBL/GenBank/DDBJ whole genome shotgun (WGS) entry which is preliminary data.</text>
</comment>
<evidence type="ECO:0000313" key="2">
    <source>
        <dbReference type="Proteomes" id="UP000265798"/>
    </source>
</evidence>
<protein>
    <submittedName>
        <fullName evidence="1">Uncharacterized protein</fullName>
    </submittedName>
</protein>
<evidence type="ECO:0000313" key="1">
    <source>
        <dbReference type="EMBL" id="RHX91831.1"/>
    </source>
</evidence>
<sequence length="93" mass="10715">MNCKKTVIFNQDSIHDSPQNSSIQLRILFKNSFRIDRTRTLHSLGNEGASIESEFQNRFLGWLSSKSCMGRNDWDLTNFFRSQISILVKCKGA</sequence>
<organism evidence="1 2">
    <name type="scientific">Leptospira stimsonii</name>
    <dbReference type="NCBI Taxonomy" id="2202203"/>
    <lineage>
        <taxon>Bacteria</taxon>
        <taxon>Pseudomonadati</taxon>
        <taxon>Spirochaetota</taxon>
        <taxon>Spirochaetia</taxon>
        <taxon>Leptospirales</taxon>
        <taxon>Leptospiraceae</taxon>
        <taxon>Leptospira</taxon>
    </lineage>
</organism>
<gene>
    <name evidence="1" type="ORF">DLM75_00865</name>
</gene>
<accession>A0A396Z8W7</accession>
<name>A0A396Z8W7_9LEPT</name>
<dbReference type="Proteomes" id="UP000265798">
    <property type="component" value="Unassembled WGS sequence"/>
</dbReference>
<dbReference type="EMBL" id="QHCT01000001">
    <property type="protein sequence ID" value="RHX91831.1"/>
    <property type="molecule type" value="Genomic_DNA"/>
</dbReference>